<dbReference type="CDD" id="cd00063">
    <property type="entry name" value="FN3"/>
    <property type="match status" value="1"/>
</dbReference>
<dbReference type="AlphaFoldDB" id="A0A450XZ54"/>
<accession>A0A450XZ54</accession>
<evidence type="ECO:0000313" key="2">
    <source>
        <dbReference type="EMBL" id="VFK34571.1"/>
    </source>
</evidence>
<evidence type="ECO:0000259" key="1">
    <source>
        <dbReference type="Pfam" id="PF00041"/>
    </source>
</evidence>
<name>A0A450XZ54_9GAMM</name>
<gene>
    <name evidence="2" type="ORF">BECKMB1821I_GA0114274_107612</name>
</gene>
<dbReference type="SUPFAM" id="SSF49265">
    <property type="entry name" value="Fibronectin type III"/>
    <property type="match status" value="1"/>
</dbReference>
<feature type="domain" description="Fibronectin type-III" evidence="1">
    <location>
        <begin position="3"/>
        <end position="84"/>
    </location>
</feature>
<dbReference type="InterPro" id="IPR036116">
    <property type="entry name" value="FN3_sf"/>
</dbReference>
<organism evidence="2">
    <name type="scientific">Candidatus Kentrum sp. MB</name>
    <dbReference type="NCBI Taxonomy" id="2138164"/>
    <lineage>
        <taxon>Bacteria</taxon>
        <taxon>Pseudomonadati</taxon>
        <taxon>Pseudomonadota</taxon>
        <taxon>Gammaproteobacteria</taxon>
        <taxon>Candidatus Kentrum</taxon>
    </lineage>
</organism>
<dbReference type="InterPro" id="IPR003961">
    <property type="entry name" value="FN3_dom"/>
</dbReference>
<dbReference type="Pfam" id="PF00041">
    <property type="entry name" value="fn3"/>
    <property type="match status" value="1"/>
</dbReference>
<reference evidence="2" key="1">
    <citation type="submission" date="2019-02" db="EMBL/GenBank/DDBJ databases">
        <authorList>
            <person name="Gruber-Vodicka R. H."/>
            <person name="Seah K. B. B."/>
        </authorList>
    </citation>
    <scope>NUCLEOTIDE SEQUENCE</scope>
    <source>
        <strain evidence="2">BECK_BZ199</strain>
    </source>
</reference>
<dbReference type="Gene3D" id="2.60.40.10">
    <property type="entry name" value="Immunoglobulins"/>
    <property type="match status" value="1"/>
</dbReference>
<proteinExistence type="predicted"/>
<protein>
    <recommendedName>
        <fullName evidence="1">Fibronectin type-III domain-containing protein</fullName>
    </recommendedName>
</protein>
<sequence>MHLHAKKQGSGWIALVRSAPTDGGKVAAYKAQRRDDGTDRWIDVGMAMETALDVSDQESGKRFLFRVVAVNKAGDGEASNVVQAVL</sequence>
<dbReference type="InterPro" id="IPR013783">
    <property type="entry name" value="Ig-like_fold"/>
</dbReference>
<dbReference type="EMBL" id="CAADFQ010000076">
    <property type="protein sequence ID" value="VFK34571.1"/>
    <property type="molecule type" value="Genomic_DNA"/>
</dbReference>